<dbReference type="AlphaFoldDB" id="A0A8B9F1R3"/>
<evidence type="ECO:0000313" key="3">
    <source>
        <dbReference type="Proteomes" id="UP000694522"/>
    </source>
</evidence>
<dbReference type="Ensembl" id="ENSACOT00000003218.1">
    <property type="protein sequence ID" value="ENSACOP00000003108.1"/>
    <property type="gene ID" value="ENSACOG00000002161.1"/>
</dbReference>
<proteinExistence type="predicted"/>
<feature type="compositionally biased region" description="Basic and acidic residues" evidence="1">
    <location>
        <begin position="86"/>
        <end position="96"/>
    </location>
</feature>
<evidence type="ECO:0000256" key="1">
    <source>
        <dbReference type="SAM" id="MobiDB-lite"/>
    </source>
</evidence>
<reference evidence="2" key="1">
    <citation type="submission" date="2025-08" db="UniProtKB">
        <authorList>
            <consortium name="Ensembl"/>
        </authorList>
    </citation>
    <scope>IDENTIFICATION</scope>
</reference>
<sequence>SGFTWQDDYTQQVIGQELSTIHKIHNRHPDIFASEVSDTGSYIYNDPIRYYMMQKLKERANPLSHASTTHQQHADSLHGRASNPHQPDKFSPESEMELDRKTLMAALHTYITQNLSAQSNDKSSHSRTKGSLIYADKFYSSQVSPFDGTFAKGKAEDLKMKKLIQPRPASGVLRPSLEMLNHKSNTSRLVDFLNENALPENILEDLTTEKSTKTETKKSDNTGFSSSEEINAGVEDVKSETFTRELTAAKNSESDSKDPNETLYWIKDSLMQDGNSHEKPQNNMGQGLQLEVKSSEEKEYGYIVTVKEIEGNRIVEDSCFYCTVLL</sequence>
<name>A0A8B9F1R3_9PSIT</name>
<dbReference type="Proteomes" id="UP000694522">
    <property type="component" value="Unplaced"/>
</dbReference>
<keyword evidence="3" id="KW-1185">Reference proteome</keyword>
<organism evidence="2 3">
    <name type="scientific">Amazona collaria</name>
    <name type="common">yellow-billed parrot</name>
    <dbReference type="NCBI Taxonomy" id="241587"/>
    <lineage>
        <taxon>Eukaryota</taxon>
        <taxon>Metazoa</taxon>
        <taxon>Chordata</taxon>
        <taxon>Craniata</taxon>
        <taxon>Vertebrata</taxon>
        <taxon>Euteleostomi</taxon>
        <taxon>Archelosauria</taxon>
        <taxon>Archosauria</taxon>
        <taxon>Dinosauria</taxon>
        <taxon>Saurischia</taxon>
        <taxon>Theropoda</taxon>
        <taxon>Coelurosauria</taxon>
        <taxon>Aves</taxon>
        <taxon>Neognathae</taxon>
        <taxon>Neoaves</taxon>
        <taxon>Telluraves</taxon>
        <taxon>Australaves</taxon>
        <taxon>Psittaciformes</taxon>
        <taxon>Psittacidae</taxon>
        <taxon>Amazona</taxon>
    </lineage>
</organism>
<reference evidence="2" key="2">
    <citation type="submission" date="2025-09" db="UniProtKB">
        <authorList>
            <consortium name="Ensembl"/>
        </authorList>
    </citation>
    <scope>IDENTIFICATION</scope>
</reference>
<feature type="compositionally biased region" description="Basic and acidic residues" evidence="1">
    <location>
        <begin position="207"/>
        <end position="220"/>
    </location>
</feature>
<accession>A0A8B9F1R3</accession>
<evidence type="ECO:0000313" key="2">
    <source>
        <dbReference type="Ensembl" id="ENSACOP00000003108.1"/>
    </source>
</evidence>
<feature type="region of interest" description="Disordered" evidence="1">
    <location>
        <begin position="204"/>
        <end position="237"/>
    </location>
</feature>
<protein>
    <submittedName>
        <fullName evidence="2">Uncharacterized protein</fullName>
    </submittedName>
</protein>
<feature type="region of interest" description="Disordered" evidence="1">
    <location>
        <begin position="61"/>
        <end position="96"/>
    </location>
</feature>